<sequence length="330" mass="36437">MGSIDKRGFSMQYYFAPMEGVTGAVYRRAHHAYFPGIDKYFMPFITPTANGRLTPRQKRDVAAEANAGVPAVPQLLTRSAPDFIWAANALAEMGYPEVNLNLGCPSGTVTAKGKGAGFLAHPDELDRFFDAVFSACRAAVSVKTRLGVRDPAEFDRLLAVYNRYPIAELTIHPRVRVDFYRGGVREAAFAAALPQCRMPVCYNGDVASEAVAAAVGARYPAVRAVMIGRGLVGDPSLVTRLRGGPRADKTVLEAFHNTLYERYCAAFGDRRIAMLRMKEVWFYHLNLFADSEKYGKRLRKAAGPDDFLAAAAAVFRDLPLREQVEPGWFR</sequence>
<dbReference type="PANTHER" id="PTHR45846">
    <property type="entry name" value="TRNA-DIHYDROURIDINE(47) SYNTHASE [NAD(P)(+)]-LIKE"/>
    <property type="match status" value="1"/>
</dbReference>
<evidence type="ECO:0000256" key="5">
    <source>
        <dbReference type="ARBA" id="ARBA00022857"/>
    </source>
</evidence>
<dbReference type="Gene3D" id="3.20.20.70">
    <property type="entry name" value="Aldolase class I"/>
    <property type="match status" value="1"/>
</dbReference>
<dbReference type="InterPro" id="IPR018517">
    <property type="entry name" value="tRNA_hU_synthase_CS"/>
</dbReference>
<evidence type="ECO:0000256" key="4">
    <source>
        <dbReference type="ARBA" id="ARBA00022694"/>
    </source>
</evidence>
<keyword evidence="10" id="KW-1185">Reference proteome</keyword>
<dbReference type="InterPro" id="IPR035587">
    <property type="entry name" value="DUS-like_FMN-bd"/>
</dbReference>
<dbReference type="PANTHER" id="PTHR45846:SF1">
    <property type="entry name" value="TRNA-DIHYDROURIDINE(47) SYNTHASE [NAD(P)(+)]-LIKE"/>
    <property type="match status" value="1"/>
</dbReference>
<evidence type="ECO:0000313" key="10">
    <source>
        <dbReference type="Proteomes" id="UP001652397"/>
    </source>
</evidence>
<dbReference type="CDD" id="cd02801">
    <property type="entry name" value="DUS_like_FMN"/>
    <property type="match status" value="1"/>
</dbReference>
<reference evidence="9 10" key="1">
    <citation type="journal article" date="2021" name="ISME Commun">
        <title>Automated analysis of genomic sequences facilitates high-throughput and comprehensive description of bacteria.</title>
        <authorList>
            <person name="Hitch T.C.A."/>
        </authorList>
    </citation>
    <scope>NUCLEOTIDE SEQUENCE [LARGE SCALE GENOMIC DNA]</scope>
    <source>
        <strain evidence="9 10">Sanger_34</strain>
    </source>
</reference>
<keyword evidence="5" id="KW-0521">NADP</keyword>
<evidence type="ECO:0000313" key="9">
    <source>
        <dbReference type="EMBL" id="MCU6788073.1"/>
    </source>
</evidence>
<comment type="function">
    <text evidence="7">Catalyzes the synthesis of 5,6-dihydrouridine (D), a modified base found in the D-loop of most tRNAs, via the reduction of the C5-C6 double bond in target uridines.</text>
</comment>
<comment type="cofactor">
    <cofactor evidence="1 7">
        <name>FMN</name>
        <dbReference type="ChEBI" id="CHEBI:58210"/>
    </cofactor>
</comment>
<proteinExistence type="inferred from homology"/>
<dbReference type="Pfam" id="PF01207">
    <property type="entry name" value="Dus"/>
    <property type="match status" value="1"/>
</dbReference>
<evidence type="ECO:0000256" key="6">
    <source>
        <dbReference type="ARBA" id="ARBA00023002"/>
    </source>
</evidence>
<dbReference type="EMBL" id="JAOQJE010000002">
    <property type="protein sequence ID" value="MCU6788073.1"/>
    <property type="molecule type" value="Genomic_DNA"/>
</dbReference>
<keyword evidence="3 7" id="KW-0288">FMN</keyword>
<evidence type="ECO:0000256" key="3">
    <source>
        <dbReference type="ARBA" id="ARBA00022643"/>
    </source>
</evidence>
<feature type="domain" description="DUS-like FMN-binding" evidence="8">
    <location>
        <begin position="15"/>
        <end position="240"/>
    </location>
</feature>
<dbReference type="PROSITE" id="PS01136">
    <property type="entry name" value="UPF0034"/>
    <property type="match status" value="1"/>
</dbReference>
<evidence type="ECO:0000256" key="2">
    <source>
        <dbReference type="ARBA" id="ARBA00022630"/>
    </source>
</evidence>
<keyword evidence="4 7" id="KW-0819">tRNA processing</keyword>
<dbReference type="InterPro" id="IPR013785">
    <property type="entry name" value="Aldolase_TIM"/>
</dbReference>
<dbReference type="SUPFAM" id="SSF51395">
    <property type="entry name" value="FMN-linked oxidoreductases"/>
    <property type="match status" value="1"/>
</dbReference>
<dbReference type="EC" id="1.3.1.-" evidence="7"/>
<protein>
    <recommendedName>
        <fullName evidence="7">tRNA-dihydrouridine synthase</fullName>
        <ecNumber evidence="7">1.3.1.-</ecNumber>
    </recommendedName>
</protein>
<evidence type="ECO:0000256" key="7">
    <source>
        <dbReference type="PIRNR" id="PIRNR006621"/>
    </source>
</evidence>
<name>A0ABT2U0B7_9FIRM</name>
<evidence type="ECO:0000259" key="8">
    <source>
        <dbReference type="Pfam" id="PF01207"/>
    </source>
</evidence>
<evidence type="ECO:0000256" key="1">
    <source>
        <dbReference type="ARBA" id="ARBA00001917"/>
    </source>
</evidence>
<organism evidence="9 10">
    <name type="scientific">Agathobaculum ammoniilyticum</name>
    <dbReference type="NCBI Taxonomy" id="2981778"/>
    <lineage>
        <taxon>Bacteria</taxon>
        <taxon>Bacillati</taxon>
        <taxon>Bacillota</taxon>
        <taxon>Clostridia</taxon>
        <taxon>Eubacteriales</taxon>
        <taxon>Butyricicoccaceae</taxon>
        <taxon>Agathobaculum</taxon>
    </lineage>
</organism>
<keyword evidence="6 7" id="KW-0560">Oxidoreductase</keyword>
<dbReference type="InterPro" id="IPR001269">
    <property type="entry name" value="DUS_fam"/>
</dbReference>
<accession>A0ABT2U0B7</accession>
<keyword evidence="2 7" id="KW-0285">Flavoprotein</keyword>
<comment type="similarity">
    <text evidence="7">Belongs to the dus family.</text>
</comment>
<dbReference type="Proteomes" id="UP001652397">
    <property type="component" value="Unassembled WGS sequence"/>
</dbReference>
<dbReference type="PIRSF" id="PIRSF006621">
    <property type="entry name" value="Dus"/>
    <property type="match status" value="1"/>
</dbReference>
<gene>
    <name evidence="9" type="ORF">OCV66_03075</name>
</gene>
<comment type="caution">
    <text evidence="9">The sequence shown here is derived from an EMBL/GenBank/DDBJ whole genome shotgun (WGS) entry which is preliminary data.</text>
</comment>